<name>A0A3N0YBW3_ANAGA</name>
<evidence type="ECO:0000313" key="1">
    <source>
        <dbReference type="EMBL" id="ROL43702.1"/>
    </source>
</evidence>
<accession>A0A3N0YBW3</accession>
<proteinExistence type="predicted"/>
<protein>
    <submittedName>
        <fullName evidence="1">Uncharacterized protein</fullName>
    </submittedName>
</protein>
<sequence>MGALKSRQWWSPPEPADGSLPCEERRFGVEWGRRCSALVIVVFQLLSGFGAVASPGPANTAGGIRCSPPPNQRRAPVEPWDWRPLVEKEKWRGMWKCALVMLSKECWRVFVEVRRRDLGTDPGCSFWLFRRNDGEQANLEQIRHRVTHRRRGEHRETGKTLETACAFTAGSVVMGEELWREGCSAAESKGE</sequence>
<evidence type="ECO:0000313" key="2">
    <source>
        <dbReference type="Proteomes" id="UP000281406"/>
    </source>
</evidence>
<comment type="caution">
    <text evidence="1">The sequence shown here is derived from an EMBL/GenBank/DDBJ whole genome shotgun (WGS) entry which is preliminary data.</text>
</comment>
<reference evidence="1 2" key="1">
    <citation type="submission" date="2018-10" db="EMBL/GenBank/DDBJ databases">
        <title>Genome assembly for a Yunnan-Guizhou Plateau 3E fish, Anabarilius grahami (Regan), and its evolutionary and genetic applications.</title>
        <authorList>
            <person name="Jiang W."/>
        </authorList>
    </citation>
    <scope>NUCLEOTIDE SEQUENCE [LARGE SCALE GENOMIC DNA]</scope>
    <source>
        <strain evidence="1">AG-KIZ</strain>
        <tissue evidence="1">Muscle</tissue>
    </source>
</reference>
<dbReference type="EMBL" id="RJVU01047291">
    <property type="protein sequence ID" value="ROL43702.1"/>
    <property type="molecule type" value="Genomic_DNA"/>
</dbReference>
<organism evidence="1 2">
    <name type="scientific">Anabarilius grahami</name>
    <name type="common">Kanglang fish</name>
    <name type="synonym">Barilius grahami</name>
    <dbReference type="NCBI Taxonomy" id="495550"/>
    <lineage>
        <taxon>Eukaryota</taxon>
        <taxon>Metazoa</taxon>
        <taxon>Chordata</taxon>
        <taxon>Craniata</taxon>
        <taxon>Vertebrata</taxon>
        <taxon>Euteleostomi</taxon>
        <taxon>Actinopterygii</taxon>
        <taxon>Neopterygii</taxon>
        <taxon>Teleostei</taxon>
        <taxon>Ostariophysi</taxon>
        <taxon>Cypriniformes</taxon>
        <taxon>Xenocyprididae</taxon>
        <taxon>Xenocypridinae</taxon>
        <taxon>Xenocypridinae incertae sedis</taxon>
        <taxon>Anabarilius</taxon>
    </lineage>
</organism>
<dbReference type="Proteomes" id="UP000281406">
    <property type="component" value="Unassembled WGS sequence"/>
</dbReference>
<dbReference type="AlphaFoldDB" id="A0A3N0YBW3"/>
<keyword evidence="2" id="KW-1185">Reference proteome</keyword>
<gene>
    <name evidence="1" type="ORF">DPX16_21863</name>
</gene>